<dbReference type="InterPro" id="IPR029058">
    <property type="entry name" value="AB_hydrolase_fold"/>
</dbReference>
<evidence type="ECO:0000313" key="1">
    <source>
        <dbReference type="EMBL" id="CAD8223740.1"/>
    </source>
</evidence>
<dbReference type="AlphaFoldDB" id="A0A7R9XSC3"/>
<evidence type="ECO:0008006" key="2">
    <source>
        <dbReference type="Google" id="ProtNLM"/>
    </source>
</evidence>
<accession>A0A7R9XSC3</accession>
<dbReference type="EMBL" id="HBDX01005184">
    <property type="protein sequence ID" value="CAD8223740.1"/>
    <property type="molecule type" value="Transcribed_RNA"/>
</dbReference>
<reference evidence="1" key="1">
    <citation type="submission" date="2021-01" db="EMBL/GenBank/DDBJ databases">
        <authorList>
            <person name="Corre E."/>
            <person name="Pelletier E."/>
            <person name="Niang G."/>
            <person name="Scheremetjew M."/>
            <person name="Finn R."/>
            <person name="Kale V."/>
            <person name="Holt S."/>
            <person name="Cochrane G."/>
            <person name="Meng A."/>
            <person name="Brown T."/>
            <person name="Cohen L."/>
        </authorList>
    </citation>
    <scope>NUCLEOTIDE SEQUENCE</scope>
    <source>
        <strain evidence="1">Clade-A-BCC118000</strain>
    </source>
</reference>
<organism evidence="1">
    <name type="scientific">Ostreococcus sp. 'lucimarinus'</name>
    <dbReference type="NCBI Taxonomy" id="242159"/>
    <lineage>
        <taxon>Eukaryota</taxon>
        <taxon>Viridiplantae</taxon>
        <taxon>Chlorophyta</taxon>
        <taxon>Mamiellophyceae</taxon>
        <taxon>Mamiellales</taxon>
        <taxon>Bathycoccaceae</taxon>
        <taxon>Ostreococcus</taxon>
    </lineage>
</organism>
<dbReference type="SUPFAM" id="SSF53474">
    <property type="entry name" value="alpha/beta-Hydrolases"/>
    <property type="match status" value="1"/>
</dbReference>
<proteinExistence type="predicted"/>
<dbReference type="Gene3D" id="3.40.50.1820">
    <property type="entry name" value="alpha/beta hydrolase"/>
    <property type="match status" value="1"/>
</dbReference>
<protein>
    <recommendedName>
        <fullName evidence="2">Peptidase S9 prolyl oligopeptidase catalytic domain-containing protein</fullName>
    </recommendedName>
</protein>
<gene>
    <name evidence="1" type="ORF">OLUC0939_LOCUS4464</name>
</gene>
<name>A0A7R9XSC3_9CHLO</name>
<sequence>MTSVRPQCALSRLIVDARATKRRASSSSRAAAADGAADATTTYVPGNATLREAHEYGAEHEYSSFDALQPHRVHFPNANYDYDVKTKVATPARYRVKLPKGYDGNRKEPYDALICVPGEAGFGPREGKVSLTSSVAKKKWNDAKDVILVELAFNTPTWLNDSASMNHESYLLKVVLPHFLAAHNVGKMSLLGFGSGAYGALSLLMRRPTAFHAVIAADVPILGGFKMIERAWGREDLEREANWGSWNEAFPQDDDWTPYDVTTIARDAWVRDHLNATELSRIALIPGSKTANELGDFARQLEAAGVAHDVIEGFESVDIHHEGEWIDAALGWLAPRLA</sequence>